<organism evidence="2 3">
    <name type="scientific">Polypedilum vanderplanki</name>
    <name type="common">Sleeping chironomid midge</name>
    <dbReference type="NCBI Taxonomy" id="319348"/>
    <lineage>
        <taxon>Eukaryota</taxon>
        <taxon>Metazoa</taxon>
        <taxon>Ecdysozoa</taxon>
        <taxon>Arthropoda</taxon>
        <taxon>Hexapoda</taxon>
        <taxon>Insecta</taxon>
        <taxon>Pterygota</taxon>
        <taxon>Neoptera</taxon>
        <taxon>Endopterygota</taxon>
        <taxon>Diptera</taxon>
        <taxon>Nematocera</taxon>
        <taxon>Chironomoidea</taxon>
        <taxon>Chironomidae</taxon>
        <taxon>Chironominae</taxon>
        <taxon>Polypedilum</taxon>
        <taxon>Polypedilum</taxon>
    </lineage>
</organism>
<feature type="region of interest" description="Disordered" evidence="1">
    <location>
        <begin position="609"/>
        <end position="634"/>
    </location>
</feature>
<gene>
    <name evidence="2" type="ORF">PVAND_005437</name>
</gene>
<dbReference type="EMBL" id="JADBJN010000002">
    <property type="protein sequence ID" value="KAG5675541.1"/>
    <property type="molecule type" value="Genomic_DNA"/>
</dbReference>
<dbReference type="Proteomes" id="UP001107558">
    <property type="component" value="Chromosome 2"/>
</dbReference>
<accession>A0A9J6C116</accession>
<dbReference type="AlphaFoldDB" id="A0A9J6C116"/>
<feature type="compositionally biased region" description="Polar residues" evidence="1">
    <location>
        <begin position="614"/>
        <end position="623"/>
    </location>
</feature>
<protein>
    <submittedName>
        <fullName evidence="2">Uncharacterized protein</fullName>
    </submittedName>
</protein>
<sequence length="722" mass="81142">MSNQILKSEVSLSGKQNKLLKSSIDDKIKIIDGISKKEKVDESELDEQKLIDEKNTSKKRELKKMQTRKFRSEMLKGDSKVSSTIQNEDGIKNSDLYKRKVQSLPIRMTYESSISDAKCLLQNIPSDILNRCDSYEFCKACNEAMKNESDEKLISKSSQSSTEDHNMAMMSDTEKFSSELSNNEQSTVEMPNYKSSEALAYLSCPSVKVCRECSQMYQSDDNQVPLCESVDFCNSCNPSRKQTKIEAKSSLDSILSDISCYSYNDCEYCKNLHDLKKIKSAMHRNNEAYISNANGQSSKFKGKKSSVRPATVHNVYSRTQVESPKEARNSIQNDSQHIAKNTFYNLLKNCQSKDICNICSQRFSQCIEEDSSESSMSNCETHTKNQSIINKNLNFILERCDSKNFCQNCSKLSLLQKITTSNASYNHPIETCPSYNDCRNCQKYINTHPIETCTSFEQCDNCHKIINNASSRRSSLIASSPRLTLRKSIDGKIINIIPSKTSGNISAYAHGSQHRCTNTPLSYSLQTCEVHSNQNPLNSSSSAILNSCKSFGLCKKCTDRIINSVKPEKSFVATNCNSYDTCNKCAQILRAKSSKSKIISSKLSKLSRKSSISQRASTSPSMQKSSNISKSNLSKSSSGQELYEIFKSKIDEQNNIVSDIQLKIKKIASINSADLSLVDLKSKLDTEKDKLRGMLKVAMHEQRISKDASWKPFKITLIDDLS</sequence>
<proteinExistence type="predicted"/>
<name>A0A9J6C116_POLVA</name>
<keyword evidence="3" id="KW-1185">Reference proteome</keyword>
<comment type="caution">
    <text evidence="2">The sequence shown here is derived from an EMBL/GenBank/DDBJ whole genome shotgun (WGS) entry which is preliminary data.</text>
</comment>
<reference evidence="2" key="1">
    <citation type="submission" date="2021-03" db="EMBL/GenBank/DDBJ databases">
        <title>Chromosome level genome of the anhydrobiotic midge Polypedilum vanderplanki.</title>
        <authorList>
            <person name="Yoshida Y."/>
            <person name="Kikawada T."/>
            <person name="Gusev O."/>
        </authorList>
    </citation>
    <scope>NUCLEOTIDE SEQUENCE</scope>
    <source>
        <strain evidence="2">NIAS01</strain>
        <tissue evidence="2">Whole body or cell culture</tissue>
    </source>
</reference>
<evidence type="ECO:0000313" key="3">
    <source>
        <dbReference type="Proteomes" id="UP001107558"/>
    </source>
</evidence>
<evidence type="ECO:0000256" key="1">
    <source>
        <dbReference type="SAM" id="MobiDB-lite"/>
    </source>
</evidence>
<evidence type="ECO:0000313" key="2">
    <source>
        <dbReference type="EMBL" id="KAG5675541.1"/>
    </source>
</evidence>
<feature type="compositionally biased region" description="Low complexity" evidence="1">
    <location>
        <begin position="624"/>
        <end position="634"/>
    </location>
</feature>